<dbReference type="Pfam" id="PF13366">
    <property type="entry name" value="PDDEXK_3"/>
    <property type="match status" value="1"/>
</dbReference>
<reference evidence="1 2" key="1">
    <citation type="submission" date="2020-08" db="EMBL/GenBank/DDBJ databases">
        <title>Description of novel Flavobacterium F-408 isolate.</title>
        <authorList>
            <person name="Saticioglu I.B."/>
            <person name="Duman M."/>
            <person name="Altun S."/>
        </authorList>
    </citation>
    <scope>NUCLEOTIDE SEQUENCE [LARGE SCALE GENOMIC DNA]</scope>
    <source>
        <strain evidence="1 2">F-408</strain>
    </source>
</reference>
<dbReference type="InterPro" id="IPR026350">
    <property type="entry name" value="GxxExxY"/>
</dbReference>
<evidence type="ECO:0000313" key="2">
    <source>
        <dbReference type="Proteomes" id="UP000605990"/>
    </source>
</evidence>
<name>A0ABR7J0Q5_9FLAO</name>
<organism evidence="1 2">
    <name type="scientific">Flavobacterium bernardetii</name>
    <dbReference type="NCBI Taxonomy" id="2813823"/>
    <lineage>
        <taxon>Bacteria</taxon>
        <taxon>Pseudomonadati</taxon>
        <taxon>Bacteroidota</taxon>
        <taxon>Flavobacteriia</taxon>
        <taxon>Flavobacteriales</taxon>
        <taxon>Flavobacteriaceae</taxon>
        <taxon>Flavobacterium</taxon>
    </lineage>
</organism>
<comment type="caution">
    <text evidence="1">The sequence shown here is derived from an EMBL/GenBank/DDBJ whole genome shotgun (WGS) entry which is preliminary data.</text>
</comment>
<accession>A0ABR7J0Q5</accession>
<keyword evidence="2" id="KW-1185">Reference proteome</keyword>
<protein>
    <submittedName>
        <fullName evidence="1">GxxExxY protein</fullName>
    </submittedName>
</protein>
<evidence type="ECO:0000313" key="1">
    <source>
        <dbReference type="EMBL" id="MBC5835429.1"/>
    </source>
</evidence>
<dbReference type="NCBIfam" id="TIGR04256">
    <property type="entry name" value="GxxExxY"/>
    <property type="match status" value="1"/>
</dbReference>
<dbReference type="RefSeq" id="WP_166125898.1">
    <property type="nucleotide sequence ID" value="NZ_JAANOQ010000002.1"/>
</dbReference>
<sequence>MDNFKHKFITEKILKAYYNVYNSLGFGFLEKVYEKALLIELQELGLCVEPQKQINVYYKNKLVGNYFADIIVEDKVILELKATEFLLSCHSSQLYNYLKSTEIEVGLILNFGEKPEFKRIVFTNDRKINLNQLNE</sequence>
<dbReference type="EMBL" id="JACRUN010000006">
    <property type="protein sequence ID" value="MBC5835429.1"/>
    <property type="molecule type" value="Genomic_DNA"/>
</dbReference>
<proteinExistence type="predicted"/>
<gene>
    <name evidence="1" type="ORF">H8R27_11095</name>
</gene>
<dbReference type="Proteomes" id="UP000605990">
    <property type="component" value="Unassembled WGS sequence"/>
</dbReference>